<dbReference type="CDD" id="cd00603">
    <property type="entry name" value="IPT_PCSR"/>
    <property type="match status" value="2"/>
</dbReference>
<dbReference type="RefSeq" id="WP_119754627.1">
    <property type="nucleotide sequence ID" value="NZ_CP032382.1"/>
</dbReference>
<evidence type="ECO:0000256" key="2">
    <source>
        <dbReference type="PROSITE-ProRule" id="PRU00504"/>
    </source>
</evidence>
<dbReference type="Pfam" id="PF01833">
    <property type="entry name" value="TIG"/>
    <property type="match status" value="4"/>
</dbReference>
<organism evidence="4 5">
    <name type="scientific">Chryseolinea soli</name>
    <dbReference type="NCBI Taxonomy" id="2321403"/>
    <lineage>
        <taxon>Bacteria</taxon>
        <taxon>Pseudomonadati</taxon>
        <taxon>Bacteroidota</taxon>
        <taxon>Cytophagia</taxon>
        <taxon>Cytophagales</taxon>
        <taxon>Fulvivirgaceae</taxon>
        <taxon>Chryseolinea</taxon>
    </lineage>
</organism>
<protein>
    <recommendedName>
        <fullName evidence="3">IPT/TIG domain-containing protein</fullName>
    </recommendedName>
</protein>
<accession>A0A385SLK9</accession>
<dbReference type="Proteomes" id="UP000266183">
    <property type="component" value="Chromosome"/>
</dbReference>
<name>A0A385SLK9_9BACT</name>
<dbReference type="PROSITE" id="PS51125">
    <property type="entry name" value="NHL"/>
    <property type="match status" value="2"/>
</dbReference>
<evidence type="ECO:0000313" key="4">
    <source>
        <dbReference type="EMBL" id="AYB31356.1"/>
    </source>
</evidence>
<reference evidence="5" key="1">
    <citation type="submission" date="2018-09" db="EMBL/GenBank/DDBJ databases">
        <title>Chryseolinea sp. KIS68-18 isolated from soil.</title>
        <authorList>
            <person name="Weon H.-Y."/>
            <person name="Kwon S.-W."/>
            <person name="Lee S.A."/>
        </authorList>
    </citation>
    <scope>NUCLEOTIDE SEQUENCE [LARGE SCALE GENOMIC DNA]</scope>
    <source>
        <strain evidence="5">KIS68-18</strain>
    </source>
</reference>
<feature type="repeat" description="NHL" evidence="2">
    <location>
        <begin position="445"/>
        <end position="477"/>
    </location>
</feature>
<feature type="domain" description="IPT/TIG" evidence="3">
    <location>
        <begin position="210"/>
        <end position="289"/>
    </location>
</feature>
<dbReference type="Gene3D" id="2.120.10.30">
    <property type="entry name" value="TolB, C-terminal domain"/>
    <property type="match status" value="3"/>
</dbReference>
<dbReference type="SUPFAM" id="SSF101898">
    <property type="entry name" value="NHL repeat"/>
    <property type="match status" value="1"/>
</dbReference>
<keyword evidence="1" id="KW-0677">Repeat</keyword>
<feature type="repeat" description="NHL" evidence="2">
    <location>
        <begin position="388"/>
        <end position="420"/>
    </location>
</feature>
<dbReference type="PANTHER" id="PTHR13833">
    <property type="match status" value="1"/>
</dbReference>
<sequence length="691" mass="70272">MQSKTSSLSPQKITRGLSLSFCMIVAVALWNHCSKDHDEIIPLSITSLSPTEGPVGTLVTITGTGFSTTATANTVTFNGVPATVTLATDKQLIASVPPSATTGVVKVSTGGREATGPVFTVTQLSSLTVTGINPSSGLTGIDVTLTGTGFSTTITMNFVKFNGAIAVVKSATATQLVVTVPSNATTGSVSVQVGNNIVIGLMFTVLTPAAPTLTSIAPISGKAGSTVTLSGTGFSTTLSQNVVKFNGVVATVTNATSTALTVTVPAAATSGDVTVMINGKTSAGIHFDVITPLAVTSYNPASGNVGTSVIITGSGFDSNPSVDIVKFNGINAPVTEATTTTLKVTVPGGATTGTITVGVGADIAEGPVFTVTPSTVAITVSTVPLGSGTLNLPRGIAFDLSGHLLIADQANHKIMKLTASGLAFFAGSGARSLTGAVDGTFLTAQFNSPSGISVDENTGDVYVADTQNNAIRKITNGPLVMVTTWAGNTNGQGDISDGQGAGPYGTGAAGFFYPTGIVKSKNSATWFITDYWSHIIRKMDALAEVTTFAGLAINSGFLDGKGNDARFFNPGGIAIDETDNVYIGDCVNGAIRKIDAAGNVTTLAKNLGQIFGLVWDGKGNLYATDYTKHKIYKIDSSGTVTTIAGTGVAGYNDGSGSTAQFNAPFGLAMDADGNLLVSDERNNRIRKITFQ</sequence>
<dbReference type="Pfam" id="PF01436">
    <property type="entry name" value="NHL"/>
    <property type="match status" value="1"/>
</dbReference>
<dbReference type="KEGG" id="chk:D4L85_12540"/>
<dbReference type="PANTHER" id="PTHR13833:SF71">
    <property type="entry name" value="NHL DOMAIN-CONTAINING PROTEIN"/>
    <property type="match status" value="1"/>
</dbReference>
<dbReference type="AlphaFoldDB" id="A0A385SLK9"/>
<feature type="domain" description="IPT/TIG" evidence="3">
    <location>
        <begin position="292"/>
        <end position="372"/>
    </location>
</feature>
<proteinExistence type="predicted"/>
<keyword evidence="5" id="KW-1185">Reference proteome</keyword>
<feature type="domain" description="IPT/TIG" evidence="3">
    <location>
        <begin position="126"/>
        <end position="206"/>
    </location>
</feature>
<dbReference type="InterPro" id="IPR014756">
    <property type="entry name" value="Ig_E-set"/>
</dbReference>
<gene>
    <name evidence="4" type="ORF">D4L85_12540</name>
</gene>
<dbReference type="SUPFAM" id="SSF81296">
    <property type="entry name" value="E set domains"/>
    <property type="match status" value="4"/>
</dbReference>
<dbReference type="SMART" id="SM00429">
    <property type="entry name" value="IPT"/>
    <property type="match status" value="4"/>
</dbReference>
<evidence type="ECO:0000259" key="3">
    <source>
        <dbReference type="SMART" id="SM00429"/>
    </source>
</evidence>
<dbReference type="CDD" id="cd00102">
    <property type="entry name" value="IPT"/>
    <property type="match status" value="1"/>
</dbReference>
<dbReference type="InterPro" id="IPR002909">
    <property type="entry name" value="IPT_dom"/>
</dbReference>
<dbReference type="OrthoDB" id="791543at2"/>
<dbReference type="Gene3D" id="2.60.40.10">
    <property type="entry name" value="Immunoglobulins"/>
    <property type="match status" value="4"/>
</dbReference>
<dbReference type="InterPro" id="IPR013783">
    <property type="entry name" value="Ig-like_fold"/>
</dbReference>
<evidence type="ECO:0000256" key="1">
    <source>
        <dbReference type="ARBA" id="ARBA00022737"/>
    </source>
</evidence>
<dbReference type="EMBL" id="CP032382">
    <property type="protein sequence ID" value="AYB31356.1"/>
    <property type="molecule type" value="Genomic_DNA"/>
</dbReference>
<dbReference type="InterPro" id="IPR001258">
    <property type="entry name" value="NHL_repeat"/>
</dbReference>
<dbReference type="InterPro" id="IPR011042">
    <property type="entry name" value="6-blade_b-propeller_TolB-like"/>
</dbReference>
<feature type="domain" description="IPT/TIG" evidence="3">
    <location>
        <begin position="42"/>
        <end position="122"/>
    </location>
</feature>
<evidence type="ECO:0000313" key="5">
    <source>
        <dbReference type="Proteomes" id="UP000266183"/>
    </source>
</evidence>